<evidence type="ECO:0000256" key="1">
    <source>
        <dbReference type="ARBA" id="ARBA00023015"/>
    </source>
</evidence>
<reference evidence="7" key="1">
    <citation type="submission" date="2023-05" db="EMBL/GenBank/DDBJ databases">
        <authorList>
            <person name="Huff M."/>
        </authorList>
    </citation>
    <scope>NUCLEOTIDE SEQUENCE</scope>
</reference>
<evidence type="ECO:0000313" key="7">
    <source>
        <dbReference type="EMBL" id="CAI9786862.1"/>
    </source>
</evidence>
<dbReference type="Proteomes" id="UP000834106">
    <property type="component" value="Chromosome 23"/>
</dbReference>
<dbReference type="InterPro" id="IPR003441">
    <property type="entry name" value="NAC-dom"/>
</dbReference>
<evidence type="ECO:0000256" key="3">
    <source>
        <dbReference type="ARBA" id="ARBA00023163"/>
    </source>
</evidence>
<dbReference type="AlphaFoldDB" id="A0AAD2AKF0"/>
<keyword evidence="4" id="KW-0539">Nucleus</keyword>
<keyword evidence="1" id="KW-0805">Transcription regulation</keyword>
<dbReference type="GO" id="GO:0003677">
    <property type="term" value="F:DNA binding"/>
    <property type="evidence" value="ECO:0007669"/>
    <property type="project" value="UniProtKB-KW"/>
</dbReference>
<dbReference type="GO" id="GO:0006355">
    <property type="term" value="P:regulation of DNA-templated transcription"/>
    <property type="evidence" value="ECO:0007669"/>
    <property type="project" value="InterPro"/>
</dbReference>
<dbReference type="InterPro" id="IPR036093">
    <property type="entry name" value="NAC_dom_sf"/>
</dbReference>
<sequence>MTSSIHEIFDDIDGSLLGRKNTLVYFQKAVNQKGFGVKTNWIMHEYVLDERLVPSNENEKEYDVVICRIRQREEKKGKTKTERDESEVSGNRSYRQSVPIDHDWRAWIKEV</sequence>
<gene>
    <name evidence="7" type="ORF">FPE_LOCUS34292</name>
</gene>
<dbReference type="EMBL" id="OU503058">
    <property type="protein sequence ID" value="CAI9786862.1"/>
    <property type="molecule type" value="Genomic_DNA"/>
</dbReference>
<name>A0AAD2AKF0_9LAMI</name>
<evidence type="ECO:0000256" key="5">
    <source>
        <dbReference type="SAM" id="MobiDB-lite"/>
    </source>
</evidence>
<dbReference type="SUPFAM" id="SSF101941">
    <property type="entry name" value="NAC domain"/>
    <property type="match status" value="1"/>
</dbReference>
<dbReference type="PROSITE" id="PS51005">
    <property type="entry name" value="NAC"/>
    <property type="match status" value="1"/>
</dbReference>
<feature type="domain" description="NAC" evidence="6">
    <location>
        <begin position="1"/>
        <end position="72"/>
    </location>
</feature>
<accession>A0AAD2AKF0</accession>
<evidence type="ECO:0000256" key="2">
    <source>
        <dbReference type="ARBA" id="ARBA00023125"/>
    </source>
</evidence>
<evidence type="ECO:0000313" key="8">
    <source>
        <dbReference type="Proteomes" id="UP000834106"/>
    </source>
</evidence>
<keyword evidence="3" id="KW-0804">Transcription</keyword>
<protein>
    <recommendedName>
        <fullName evidence="6">NAC domain-containing protein</fullName>
    </recommendedName>
</protein>
<keyword evidence="8" id="KW-1185">Reference proteome</keyword>
<evidence type="ECO:0000256" key="4">
    <source>
        <dbReference type="ARBA" id="ARBA00023242"/>
    </source>
</evidence>
<feature type="region of interest" description="Disordered" evidence="5">
    <location>
        <begin position="74"/>
        <end position="95"/>
    </location>
</feature>
<dbReference type="Gene3D" id="2.170.150.80">
    <property type="entry name" value="NAC domain"/>
    <property type="match status" value="1"/>
</dbReference>
<organism evidence="7 8">
    <name type="scientific">Fraxinus pennsylvanica</name>
    <dbReference type="NCBI Taxonomy" id="56036"/>
    <lineage>
        <taxon>Eukaryota</taxon>
        <taxon>Viridiplantae</taxon>
        <taxon>Streptophyta</taxon>
        <taxon>Embryophyta</taxon>
        <taxon>Tracheophyta</taxon>
        <taxon>Spermatophyta</taxon>
        <taxon>Magnoliopsida</taxon>
        <taxon>eudicotyledons</taxon>
        <taxon>Gunneridae</taxon>
        <taxon>Pentapetalae</taxon>
        <taxon>asterids</taxon>
        <taxon>lamiids</taxon>
        <taxon>Lamiales</taxon>
        <taxon>Oleaceae</taxon>
        <taxon>Oleeae</taxon>
        <taxon>Fraxinus</taxon>
    </lineage>
</organism>
<keyword evidence="2" id="KW-0238">DNA-binding</keyword>
<evidence type="ECO:0000259" key="6">
    <source>
        <dbReference type="PROSITE" id="PS51005"/>
    </source>
</evidence>
<proteinExistence type="predicted"/>
<feature type="compositionally biased region" description="Basic and acidic residues" evidence="5">
    <location>
        <begin position="74"/>
        <end position="83"/>
    </location>
</feature>